<dbReference type="Proteomes" id="UP001081071">
    <property type="component" value="Unassembled WGS sequence"/>
</dbReference>
<dbReference type="EMBL" id="JAPWIJ010000002">
    <property type="protein sequence ID" value="MCZ4517926.1"/>
    <property type="molecule type" value="Genomic_DNA"/>
</dbReference>
<reference evidence="1" key="1">
    <citation type="submission" date="2022-12" db="EMBL/GenBank/DDBJ databases">
        <authorList>
            <person name="Krivoruchko A.V."/>
            <person name="Elkin A."/>
        </authorList>
    </citation>
    <scope>NUCLEOTIDE SEQUENCE</scope>
    <source>
        <strain evidence="1">IEGM 1391</strain>
    </source>
</reference>
<sequence>MARRAQPRPASAVRPFKLLRPPLKVWIDLNILYPLPPHHASKFNPEGFDVRRVVPGDLVEWSITVDGDWLGRVTYELMSRDRSETVTHWVPSRALKPL</sequence>
<comment type="caution">
    <text evidence="1">The sequence shown here is derived from an EMBL/GenBank/DDBJ whole genome shotgun (WGS) entry which is preliminary data.</text>
</comment>
<name>A0ABT4MAD7_9NOCA</name>
<gene>
    <name evidence="1" type="ORF">O4220_05300</name>
</gene>
<evidence type="ECO:0000313" key="2">
    <source>
        <dbReference type="Proteomes" id="UP001081071"/>
    </source>
</evidence>
<dbReference type="RefSeq" id="WP_032376174.1">
    <property type="nucleotide sequence ID" value="NZ_JAPWIJ010000002.1"/>
</dbReference>
<accession>A0ABT4MAD7</accession>
<protein>
    <submittedName>
        <fullName evidence="1">Uncharacterized protein</fullName>
    </submittedName>
</protein>
<keyword evidence="2" id="KW-1185">Reference proteome</keyword>
<organism evidence="1 2">
    <name type="scientific">Rhodococcus ruber</name>
    <dbReference type="NCBI Taxonomy" id="1830"/>
    <lineage>
        <taxon>Bacteria</taxon>
        <taxon>Bacillati</taxon>
        <taxon>Actinomycetota</taxon>
        <taxon>Actinomycetes</taxon>
        <taxon>Mycobacteriales</taxon>
        <taxon>Nocardiaceae</taxon>
        <taxon>Rhodococcus</taxon>
    </lineage>
</organism>
<evidence type="ECO:0000313" key="1">
    <source>
        <dbReference type="EMBL" id="MCZ4517926.1"/>
    </source>
</evidence>
<proteinExistence type="predicted"/>